<accession>A0A6A3PII3</accession>
<comment type="caution">
    <text evidence="2">The sequence shown here is derived from an EMBL/GenBank/DDBJ whole genome shotgun (WGS) entry which is preliminary data.</text>
</comment>
<feature type="compositionally biased region" description="Acidic residues" evidence="1">
    <location>
        <begin position="1"/>
        <end position="11"/>
    </location>
</feature>
<evidence type="ECO:0000313" key="3">
    <source>
        <dbReference type="Proteomes" id="UP000441208"/>
    </source>
</evidence>
<reference evidence="2 3" key="1">
    <citation type="submission" date="2018-08" db="EMBL/GenBank/DDBJ databases">
        <title>Genomic investigation of the strawberry pathogen Phytophthora fragariae indicates pathogenicity is determined by transcriptional variation in three key races.</title>
        <authorList>
            <person name="Adams T.M."/>
            <person name="Armitage A.D."/>
            <person name="Sobczyk M.K."/>
            <person name="Bates H.J."/>
            <person name="Dunwell J.M."/>
            <person name="Nellist C.F."/>
            <person name="Harrison R.J."/>
        </authorList>
    </citation>
    <scope>NUCLEOTIDE SEQUENCE [LARGE SCALE GENOMIC DNA]</scope>
    <source>
        <strain evidence="2 3">NOV-71</strain>
    </source>
</reference>
<proteinExistence type="predicted"/>
<evidence type="ECO:0000313" key="2">
    <source>
        <dbReference type="EMBL" id="KAE9061256.1"/>
    </source>
</evidence>
<sequence>MVDAAADEELTIDVPAPLPDPTGNTRGTLTENVAATARQGSRRYQWTGPFTIRPEEIDAHINARNASRSASKTHMRRVQTMTSRLAMDVPAETVDKTGTRDEDDGPAVAHISGVPVPASLLDSGADDSLVSAGVVNKLAELGNFVAVKQCSTTPLYPVGGGTLEVSRKVRFEEVTLETPAGPLMLRGLVCWIDESDQSHALTISRLVMKRLGYSTPKLLADAKARSDEY</sequence>
<protein>
    <recommendedName>
        <fullName evidence="4">Peptidase A2 domain-containing protein</fullName>
    </recommendedName>
</protein>
<gene>
    <name evidence="2" type="ORF">PF007_g30323</name>
</gene>
<evidence type="ECO:0000256" key="1">
    <source>
        <dbReference type="SAM" id="MobiDB-lite"/>
    </source>
</evidence>
<dbReference type="Proteomes" id="UP000441208">
    <property type="component" value="Unassembled WGS sequence"/>
</dbReference>
<dbReference type="EMBL" id="QXFZ01005325">
    <property type="protein sequence ID" value="KAE9061256.1"/>
    <property type="molecule type" value="Genomic_DNA"/>
</dbReference>
<feature type="non-terminal residue" evidence="2">
    <location>
        <position position="229"/>
    </location>
</feature>
<evidence type="ECO:0008006" key="4">
    <source>
        <dbReference type="Google" id="ProtNLM"/>
    </source>
</evidence>
<feature type="region of interest" description="Disordered" evidence="1">
    <location>
        <begin position="1"/>
        <end position="27"/>
    </location>
</feature>
<dbReference type="AlphaFoldDB" id="A0A6A3PII3"/>
<organism evidence="2 3">
    <name type="scientific">Phytophthora fragariae</name>
    <dbReference type="NCBI Taxonomy" id="53985"/>
    <lineage>
        <taxon>Eukaryota</taxon>
        <taxon>Sar</taxon>
        <taxon>Stramenopiles</taxon>
        <taxon>Oomycota</taxon>
        <taxon>Peronosporomycetes</taxon>
        <taxon>Peronosporales</taxon>
        <taxon>Peronosporaceae</taxon>
        <taxon>Phytophthora</taxon>
    </lineage>
</organism>
<name>A0A6A3PII3_9STRA</name>